<gene>
    <name evidence="1" type="ORF">CEXT_313181</name>
</gene>
<sequence>MQNQVYKTATPVSGEGVLRGAISLRQRPGKSRCRGQSVRSQSSGVVFQQTAKWRRQNDVNRVTQKQTLYAWLLRIKNFKETRTSLLLFMIPKLIMHKI</sequence>
<reference evidence="1 2" key="1">
    <citation type="submission" date="2021-06" db="EMBL/GenBank/DDBJ databases">
        <title>Caerostris extrusa draft genome.</title>
        <authorList>
            <person name="Kono N."/>
            <person name="Arakawa K."/>
        </authorList>
    </citation>
    <scope>NUCLEOTIDE SEQUENCE [LARGE SCALE GENOMIC DNA]</scope>
</reference>
<protein>
    <submittedName>
        <fullName evidence="1">Uncharacterized protein</fullName>
    </submittedName>
</protein>
<dbReference type="Proteomes" id="UP001054945">
    <property type="component" value="Unassembled WGS sequence"/>
</dbReference>
<dbReference type="EMBL" id="BPLR01012674">
    <property type="protein sequence ID" value="GIY55795.1"/>
    <property type="molecule type" value="Genomic_DNA"/>
</dbReference>
<accession>A0AAV4UDA3</accession>
<name>A0AAV4UDA3_CAEEX</name>
<comment type="caution">
    <text evidence="1">The sequence shown here is derived from an EMBL/GenBank/DDBJ whole genome shotgun (WGS) entry which is preliminary data.</text>
</comment>
<evidence type="ECO:0000313" key="1">
    <source>
        <dbReference type="EMBL" id="GIY55795.1"/>
    </source>
</evidence>
<organism evidence="1 2">
    <name type="scientific">Caerostris extrusa</name>
    <name type="common">Bark spider</name>
    <name type="synonym">Caerostris bankana</name>
    <dbReference type="NCBI Taxonomy" id="172846"/>
    <lineage>
        <taxon>Eukaryota</taxon>
        <taxon>Metazoa</taxon>
        <taxon>Ecdysozoa</taxon>
        <taxon>Arthropoda</taxon>
        <taxon>Chelicerata</taxon>
        <taxon>Arachnida</taxon>
        <taxon>Araneae</taxon>
        <taxon>Araneomorphae</taxon>
        <taxon>Entelegynae</taxon>
        <taxon>Araneoidea</taxon>
        <taxon>Araneidae</taxon>
        <taxon>Caerostris</taxon>
    </lineage>
</organism>
<proteinExistence type="predicted"/>
<dbReference type="AlphaFoldDB" id="A0AAV4UDA3"/>
<evidence type="ECO:0000313" key="2">
    <source>
        <dbReference type="Proteomes" id="UP001054945"/>
    </source>
</evidence>
<keyword evidence="2" id="KW-1185">Reference proteome</keyword>